<dbReference type="EMBL" id="BMKW01000010">
    <property type="protein sequence ID" value="GGJ29588.1"/>
    <property type="molecule type" value="Genomic_DNA"/>
</dbReference>
<dbReference type="InterPro" id="IPR006311">
    <property type="entry name" value="TAT_signal"/>
</dbReference>
<reference evidence="1" key="1">
    <citation type="journal article" date="2014" name="Int. J. Syst. Evol. Microbiol.">
        <title>Complete genome sequence of Corynebacterium casei LMG S-19264T (=DSM 44701T), isolated from a smear-ripened cheese.</title>
        <authorList>
            <consortium name="US DOE Joint Genome Institute (JGI-PGF)"/>
            <person name="Walter F."/>
            <person name="Albersmeier A."/>
            <person name="Kalinowski J."/>
            <person name="Ruckert C."/>
        </authorList>
    </citation>
    <scope>NUCLEOTIDE SEQUENCE</scope>
    <source>
        <strain evidence="1">CGMCC 1.3617</strain>
    </source>
</reference>
<accession>A0A917KU20</accession>
<organism evidence="1 2">
    <name type="scientific">Neoroseomonas lacus</name>
    <dbReference type="NCBI Taxonomy" id="287609"/>
    <lineage>
        <taxon>Bacteria</taxon>
        <taxon>Pseudomonadati</taxon>
        <taxon>Pseudomonadota</taxon>
        <taxon>Alphaproteobacteria</taxon>
        <taxon>Acetobacterales</taxon>
        <taxon>Acetobacteraceae</taxon>
        <taxon>Neoroseomonas</taxon>
    </lineage>
</organism>
<gene>
    <name evidence="1" type="ORF">GCM10011320_41180</name>
</gene>
<keyword evidence="2" id="KW-1185">Reference proteome</keyword>
<protein>
    <submittedName>
        <fullName evidence="1">Uncharacterized protein</fullName>
    </submittedName>
</protein>
<sequence>MTQRVLRRRLLQAGPLAVVVAGILGCAEAPPPPASAQIASNPDLVMRGLPPGQPAVAATGIAAFGTVQGIDPTSREVLLTTTSGGTFTLTAGPDLRTLRQLRPGTRVVAIYDANGGARVGLPPRNADIARPGRLRGTIAAVEVGGRRLVVAGPQGVRQLVTIAEPAMMAFVTRLAPGDEVSVTTGGP</sequence>
<dbReference type="AlphaFoldDB" id="A0A917KU20"/>
<dbReference type="RefSeq" id="WP_188970180.1">
    <property type="nucleotide sequence ID" value="NZ_BMKW01000010.1"/>
</dbReference>
<name>A0A917KU20_9PROT</name>
<evidence type="ECO:0000313" key="2">
    <source>
        <dbReference type="Proteomes" id="UP000661507"/>
    </source>
</evidence>
<proteinExistence type="predicted"/>
<evidence type="ECO:0000313" key="1">
    <source>
        <dbReference type="EMBL" id="GGJ29588.1"/>
    </source>
</evidence>
<dbReference type="PROSITE" id="PS51318">
    <property type="entry name" value="TAT"/>
    <property type="match status" value="1"/>
</dbReference>
<dbReference type="PROSITE" id="PS51257">
    <property type="entry name" value="PROKAR_LIPOPROTEIN"/>
    <property type="match status" value="1"/>
</dbReference>
<reference evidence="1" key="2">
    <citation type="submission" date="2020-09" db="EMBL/GenBank/DDBJ databases">
        <authorList>
            <person name="Sun Q."/>
            <person name="Zhou Y."/>
        </authorList>
    </citation>
    <scope>NUCLEOTIDE SEQUENCE</scope>
    <source>
        <strain evidence="1">CGMCC 1.3617</strain>
    </source>
</reference>
<comment type="caution">
    <text evidence="1">The sequence shown here is derived from an EMBL/GenBank/DDBJ whole genome shotgun (WGS) entry which is preliminary data.</text>
</comment>
<dbReference type="Proteomes" id="UP000661507">
    <property type="component" value="Unassembled WGS sequence"/>
</dbReference>